<dbReference type="RefSeq" id="WP_011700510.1">
    <property type="nucleotide sequence ID" value="NC_008554.1"/>
</dbReference>
<organism evidence="2 3">
    <name type="scientific">Syntrophobacter fumaroxidans (strain DSM 10017 / MPOB)</name>
    <dbReference type="NCBI Taxonomy" id="335543"/>
    <lineage>
        <taxon>Bacteria</taxon>
        <taxon>Pseudomonadati</taxon>
        <taxon>Thermodesulfobacteriota</taxon>
        <taxon>Syntrophobacteria</taxon>
        <taxon>Syntrophobacterales</taxon>
        <taxon>Syntrophobacteraceae</taxon>
        <taxon>Syntrophobacter</taxon>
    </lineage>
</organism>
<evidence type="ECO:0000259" key="1">
    <source>
        <dbReference type="Pfam" id="PF00881"/>
    </source>
</evidence>
<sequence>MNQPGDFLDEITSGRRSVRKYRAEVPPRGAIEAMIECAAKAPSPSNSQPVRFVRIVSPPLLEALHGEMLRARRELLQRVEAEGGSKKTRNLVNACFRCSEFMFRAPVLIAAGTVPVHAGFSSRLAEAKILRADRRGERDLDITLGLALKGFLLKGRALGLGTCILTAPLLFLSDVRKTLGLEDIRISCFVTVGFPDDTPPFIERKSAAELYREI</sequence>
<dbReference type="SUPFAM" id="SSF55469">
    <property type="entry name" value="FMN-dependent nitroreductase-like"/>
    <property type="match status" value="1"/>
</dbReference>
<dbReference type="AlphaFoldDB" id="A0LPN3"/>
<dbReference type="STRING" id="335543.Sfum_3715"/>
<proteinExistence type="predicted"/>
<keyword evidence="3" id="KW-1185">Reference proteome</keyword>
<dbReference type="eggNOG" id="COG0778">
    <property type="taxonomic scope" value="Bacteria"/>
</dbReference>
<dbReference type="KEGG" id="sfu:Sfum_3715"/>
<dbReference type="InterPro" id="IPR000415">
    <property type="entry name" value="Nitroreductase-like"/>
</dbReference>
<dbReference type="InParanoid" id="A0LPN3"/>
<dbReference type="InterPro" id="IPR050627">
    <property type="entry name" value="Nitroreductase/BluB"/>
</dbReference>
<dbReference type="Proteomes" id="UP000001784">
    <property type="component" value="Chromosome"/>
</dbReference>
<protein>
    <submittedName>
        <fullName evidence="2">Nitroreductase</fullName>
    </submittedName>
</protein>
<dbReference type="HOGENOM" id="CLU_1137562_0_0_7"/>
<dbReference type="PANTHER" id="PTHR23026:SF123">
    <property type="entry name" value="NAD(P)H NITROREDUCTASE RV3131-RELATED"/>
    <property type="match status" value="1"/>
</dbReference>
<dbReference type="Pfam" id="PF00881">
    <property type="entry name" value="Nitroreductase"/>
    <property type="match status" value="1"/>
</dbReference>
<feature type="domain" description="Nitroreductase" evidence="1">
    <location>
        <begin position="14"/>
        <end position="193"/>
    </location>
</feature>
<gene>
    <name evidence="2" type="ordered locus">Sfum_3715</name>
</gene>
<dbReference type="GO" id="GO:0016491">
    <property type="term" value="F:oxidoreductase activity"/>
    <property type="evidence" value="ECO:0007669"/>
    <property type="project" value="InterPro"/>
</dbReference>
<evidence type="ECO:0000313" key="3">
    <source>
        <dbReference type="Proteomes" id="UP000001784"/>
    </source>
</evidence>
<dbReference type="InterPro" id="IPR029479">
    <property type="entry name" value="Nitroreductase"/>
</dbReference>
<accession>A0LPN3</accession>
<name>A0LPN3_SYNFM</name>
<dbReference type="EMBL" id="CP000478">
    <property type="protein sequence ID" value="ABK19385.1"/>
    <property type="molecule type" value="Genomic_DNA"/>
</dbReference>
<dbReference type="Gene3D" id="3.40.109.10">
    <property type="entry name" value="NADH Oxidase"/>
    <property type="match status" value="1"/>
</dbReference>
<dbReference type="OrthoDB" id="9798230at2"/>
<evidence type="ECO:0000313" key="2">
    <source>
        <dbReference type="EMBL" id="ABK19385.1"/>
    </source>
</evidence>
<dbReference type="PANTHER" id="PTHR23026">
    <property type="entry name" value="NADPH NITROREDUCTASE"/>
    <property type="match status" value="1"/>
</dbReference>
<reference evidence="2 3" key="1">
    <citation type="submission" date="2006-10" db="EMBL/GenBank/DDBJ databases">
        <title>Complete sequence of Syntrophobacter fumaroxidans MPOB.</title>
        <authorList>
            <consortium name="US DOE Joint Genome Institute"/>
            <person name="Copeland A."/>
            <person name="Lucas S."/>
            <person name="Lapidus A."/>
            <person name="Barry K."/>
            <person name="Detter J.C."/>
            <person name="Glavina del Rio T."/>
            <person name="Hammon N."/>
            <person name="Israni S."/>
            <person name="Pitluck S."/>
            <person name="Goltsman E.G."/>
            <person name="Martinez M."/>
            <person name="Schmutz J."/>
            <person name="Larimer F."/>
            <person name="Land M."/>
            <person name="Hauser L."/>
            <person name="Kyrpides N."/>
            <person name="Kim E."/>
            <person name="Boone D.R."/>
            <person name="Brockman F."/>
            <person name="Culley D."/>
            <person name="Ferry J."/>
            <person name="Gunsalus R."/>
            <person name="McInerney M.J."/>
            <person name="Morrison M."/>
            <person name="Plugge C."/>
            <person name="Rohlin L."/>
            <person name="Scholten J."/>
            <person name="Sieber J."/>
            <person name="Stams A.J.M."/>
            <person name="Worm P."/>
            <person name="Henstra A.M."/>
            <person name="Richardson P."/>
        </authorList>
    </citation>
    <scope>NUCLEOTIDE SEQUENCE [LARGE SCALE GENOMIC DNA]</scope>
    <source>
        <strain evidence="3">DSM 10017 / MPOB</strain>
    </source>
</reference>